<protein>
    <recommendedName>
        <fullName evidence="5">Serpin domain-containing protein</fullName>
    </recommendedName>
</protein>
<dbReference type="AlphaFoldDB" id="A0A7R9EY09"/>
<dbReference type="Pfam" id="PF00079">
    <property type="entry name" value="Serpin"/>
    <property type="match status" value="1"/>
</dbReference>
<evidence type="ECO:0000259" key="5">
    <source>
        <dbReference type="SMART" id="SM00093"/>
    </source>
</evidence>
<dbReference type="PANTHER" id="PTHR11461">
    <property type="entry name" value="SERINE PROTEASE INHIBITOR, SERPIN"/>
    <property type="match status" value="1"/>
</dbReference>
<reference evidence="6" key="1">
    <citation type="submission" date="2020-11" db="EMBL/GenBank/DDBJ databases">
        <authorList>
            <person name="Tran Van P."/>
        </authorList>
    </citation>
    <scope>NUCLEOTIDE SEQUENCE</scope>
</reference>
<evidence type="ECO:0000256" key="1">
    <source>
        <dbReference type="ARBA" id="ARBA00009500"/>
    </source>
</evidence>
<dbReference type="InterPro" id="IPR042185">
    <property type="entry name" value="Serpin_sf_2"/>
</dbReference>
<dbReference type="InterPro" id="IPR023796">
    <property type="entry name" value="Serpin_dom"/>
</dbReference>
<organism evidence="6">
    <name type="scientific">Timema bartmani</name>
    <dbReference type="NCBI Taxonomy" id="61472"/>
    <lineage>
        <taxon>Eukaryota</taxon>
        <taxon>Metazoa</taxon>
        <taxon>Ecdysozoa</taxon>
        <taxon>Arthropoda</taxon>
        <taxon>Hexapoda</taxon>
        <taxon>Insecta</taxon>
        <taxon>Pterygota</taxon>
        <taxon>Neoptera</taxon>
        <taxon>Polyneoptera</taxon>
        <taxon>Phasmatodea</taxon>
        <taxon>Timematodea</taxon>
        <taxon>Timematoidea</taxon>
        <taxon>Timematidae</taxon>
        <taxon>Timema</taxon>
    </lineage>
</organism>
<evidence type="ECO:0000256" key="3">
    <source>
        <dbReference type="ARBA" id="ARBA00022900"/>
    </source>
</evidence>
<dbReference type="GO" id="GO:0005615">
    <property type="term" value="C:extracellular space"/>
    <property type="evidence" value="ECO:0007669"/>
    <property type="project" value="InterPro"/>
</dbReference>
<sequence>MSVKSVASFVVGGLAMWTMVGKDPWKLFFESSTSFTKDLYSAVLATQTNDYVFSPLSVRVVLSLLKLGARGETAERIAKLLSLPSDRVIRKSGLSLILKLKNNNKGSVSIHNIFYINKYAKVNEIFKKNGRKYFNTSIEQLDFADSQSAYEALHYWIDDKTNYTTREKDLFEIDDLNYDIKMVSLNAMRFFGKWIAKSIIQTNDTFNLNEKETTMIPFLKIETSYVRYHNFEDLDAVGIELPYEGGEYTMLFLMANEDDGLSHLEKSLTVINLQTLELTEQFPNVIVYVPEFDISTNLDLREPLRKLGLSDLFEDDACLRGIAPKIKLEFMKQTTTLGVDETGTQVTVATAGNAHKVINYRNKRKEKKMNFKIDRPFVFMIREIQTLGPLFIGRYTGFKDEVVETIELF</sequence>
<dbReference type="EMBL" id="OD565997">
    <property type="protein sequence ID" value="CAD7443125.1"/>
    <property type="molecule type" value="Genomic_DNA"/>
</dbReference>
<comment type="similarity">
    <text evidence="1 4">Belongs to the serpin family.</text>
</comment>
<dbReference type="PROSITE" id="PS00284">
    <property type="entry name" value="SERPIN"/>
    <property type="match status" value="1"/>
</dbReference>
<dbReference type="GO" id="GO:0004867">
    <property type="term" value="F:serine-type endopeptidase inhibitor activity"/>
    <property type="evidence" value="ECO:0007669"/>
    <property type="project" value="UniProtKB-KW"/>
</dbReference>
<dbReference type="SUPFAM" id="SSF56574">
    <property type="entry name" value="Serpins"/>
    <property type="match status" value="1"/>
</dbReference>
<dbReference type="PANTHER" id="PTHR11461:SF211">
    <property type="entry name" value="GH10112P-RELATED"/>
    <property type="match status" value="1"/>
</dbReference>
<evidence type="ECO:0000313" key="6">
    <source>
        <dbReference type="EMBL" id="CAD7443125.1"/>
    </source>
</evidence>
<keyword evidence="3" id="KW-0722">Serine protease inhibitor</keyword>
<dbReference type="Gene3D" id="3.30.497.10">
    <property type="entry name" value="Antithrombin, subunit I, domain 2"/>
    <property type="match status" value="1"/>
</dbReference>
<gene>
    <name evidence="6" type="ORF">TBIB3V08_LOCUS5537</name>
</gene>
<evidence type="ECO:0000256" key="4">
    <source>
        <dbReference type="RuleBase" id="RU000411"/>
    </source>
</evidence>
<dbReference type="SMART" id="SM00093">
    <property type="entry name" value="SERPIN"/>
    <property type="match status" value="1"/>
</dbReference>
<keyword evidence="2" id="KW-0646">Protease inhibitor</keyword>
<feature type="domain" description="Serpin" evidence="5">
    <location>
        <begin position="37"/>
        <end position="398"/>
    </location>
</feature>
<name>A0A7R9EY09_9NEOP</name>
<dbReference type="InterPro" id="IPR023795">
    <property type="entry name" value="Serpin_CS"/>
</dbReference>
<dbReference type="InterPro" id="IPR036186">
    <property type="entry name" value="Serpin_sf"/>
</dbReference>
<dbReference type="Gene3D" id="2.30.39.10">
    <property type="entry name" value="Alpha-1-antitrypsin, domain 1"/>
    <property type="match status" value="1"/>
</dbReference>
<dbReference type="InterPro" id="IPR042178">
    <property type="entry name" value="Serpin_sf_1"/>
</dbReference>
<proteinExistence type="inferred from homology"/>
<dbReference type="InterPro" id="IPR000215">
    <property type="entry name" value="Serpin_fam"/>
</dbReference>
<accession>A0A7R9EY09</accession>
<evidence type="ECO:0000256" key="2">
    <source>
        <dbReference type="ARBA" id="ARBA00022690"/>
    </source>
</evidence>